<organism evidence="8 9">
    <name type="scientific">Comamonas terrigena</name>
    <dbReference type="NCBI Taxonomy" id="32013"/>
    <lineage>
        <taxon>Bacteria</taxon>
        <taxon>Pseudomonadati</taxon>
        <taxon>Pseudomonadota</taxon>
        <taxon>Betaproteobacteria</taxon>
        <taxon>Burkholderiales</taxon>
        <taxon>Comamonadaceae</taxon>
        <taxon>Comamonas</taxon>
    </lineage>
</organism>
<evidence type="ECO:0000256" key="6">
    <source>
        <dbReference type="ARBA" id="ARBA00023136"/>
    </source>
</evidence>
<evidence type="ECO:0000256" key="5">
    <source>
        <dbReference type="ARBA" id="ARBA00022989"/>
    </source>
</evidence>
<feature type="transmembrane region" description="Helical" evidence="7">
    <location>
        <begin position="176"/>
        <end position="192"/>
    </location>
</feature>
<dbReference type="GO" id="GO:0015109">
    <property type="term" value="F:chromate transmembrane transporter activity"/>
    <property type="evidence" value="ECO:0007669"/>
    <property type="project" value="InterPro"/>
</dbReference>
<evidence type="ECO:0000256" key="2">
    <source>
        <dbReference type="ARBA" id="ARBA00005262"/>
    </source>
</evidence>
<comment type="subcellular location">
    <subcellularLocation>
        <location evidence="1">Cell membrane</location>
        <topology evidence="1">Multi-pass membrane protein</topology>
    </subcellularLocation>
</comment>
<dbReference type="Pfam" id="PF02417">
    <property type="entry name" value="Chromate_transp"/>
    <property type="match status" value="1"/>
</dbReference>
<evidence type="ECO:0000256" key="1">
    <source>
        <dbReference type="ARBA" id="ARBA00004651"/>
    </source>
</evidence>
<protein>
    <submittedName>
        <fullName evidence="8">Chromate transporter</fullName>
    </submittedName>
</protein>
<accession>A0A2A7UT11</accession>
<dbReference type="GeneID" id="80800367"/>
<dbReference type="Proteomes" id="UP000220246">
    <property type="component" value="Unassembled WGS sequence"/>
</dbReference>
<evidence type="ECO:0000313" key="8">
    <source>
        <dbReference type="EMBL" id="PEH88407.1"/>
    </source>
</evidence>
<evidence type="ECO:0000256" key="7">
    <source>
        <dbReference type="SAM" id="Phobius"/>
    </source>
</evidence>
<dbReference type="STRING" id="1219032.GCA_001515545_04184"/>
<keyword evidence="4 7" id="KW-0812">Transmembrane</keyword>
<keyword evidence="3" id="KW-1003">Cell membrane</keyword>
<dbReference type="PANTHER" id="PTHR43663">
    <property type="entry name" value="CHROMATE TRANSPORT PROTEIN-RELATED"/>
    <property type="match status" value="1"/>
</dbReference>
<keyword evidence="5 7" id="KW-1133">Transmembrane helix</keyword>
<reference evidence="9" key="1">
    <citation type="submission" date="2017-09" db="EMBL/GenBank/DDBJ databases">
        <title>FDA dAtabase for Regulatory Grade micrObial Sequences (FDA-ARGOS): Supporting development and validation of Infectious Disease Dx tests.</title>
        <authorList>
            <person name="Minogue T."/>
            <person name="Wolcott M."/>
            <person name="Wasieloski L."/>
            <person name="Aguilar W."/>
            <person name="Moore D."/>
            <person name="Tallon L."/>
            <person name="Sadzewicz L."/>
            <person name="Ott S."/>
            <person name="Zhao X."/>
            <person name="Nagaraj S."/>
            <person name="Vavikolanu K."/>
            <person name="Aluvathingal J."/>
            <person name="Nadendla S."/>
            <person name="Sichtig H."/>
        </authorList>
    </citation>
    <scope>NUCLEOTIDE SEQUENCE [LARGE SCALE GENOMIC DNA]</scope>
    <source>
        <strain evidence="9">FDAARGOS_394</strain>
    </source>
</reference>
<dbReference type="EMBL" id="PDEA01000001">
    <property type="protein sequence ID" value="PEH88407.1"/>
    <property type="molecule type" value="Genomic_DNA"/>
</dbReference>
<dbReference type="PANTHER" id="PTHR43663:SF1">
    <property type="entry name" value="CHROMATE TRANSPORTER"/>
    <property type="match status" value="1"/>
</dbReference>
<name>A0A2A7UT11_COMTR</name>
<feature type="transmembrane region" description="Helical" evidence="7">
    <location>
        <begin position="153"/>
        <end position="170"/>
    </location>
</feature>
<evidence type="ECO:0000313" key="9">
    <source>
        <dbReference type="Proteomes" id="UP000220246"/>
    </source>
</evidence>
<dbReference type="GO" id="GO:0005886">
    <property type="term" value="C:plasma membrane"/>
    <property type="evidence" value="ECO:0007669"/>
    <property type="project" value="UniProtKB-SubCell"/>
</dbReference>
<sequence length="197" mass="20951">MTSPVPDTPSATAAPCAPASPAAMFWAFSLLALQGFGGVMAVIQREMVERRRWMTQEEFLQDWAAAQVFPGPNVVNLCIMFGERHFGLRGALAAIAGMLLAPTVLVLALGSLYIQWADHPAVAGALRGMGAVAAGLVLGTGIKLSAGLVGHPLALWFGWLLAAAAFAMMVWLQWPLWWVLPVVGGAGCWLTWRKLAA</sequence>
<feature type="transmembrane region" description="Helical" evidence="7">
    <location>
        <begin position="23"/>
        <end position="43"/>
    </location>
</feature>
<dbReference type="InterPro" id="IPR003370">
    <property type="entry name" value="Chromate_transpt"/>
</dbReference>
<gene>
    <name evidence="8" type="ORF">CRM82_07135</name>
</gene>
<dbReference type="OrthoDB" id="8596378at2"/>
<comment type="similarity">
    <text evidence="2">Belongs to the chromate ion transporter (CHR) (TC 2.A.51) family.</text>
</comment>
<keyword evidence="9" id="KW-1185">Reference proteome</keyword>
<dbReference type="AlphaFoldDB" id="A0A2A7UT11"/>
<proteinExistence type="inferred from homology"/>
<keyword evidence="6 7" id="KW-0472">Membrane</keyword>
<dbReference type="RefSeq" id="WP_066542046.1">
    <property type="nucleotide sequence ID" value="NZ_DALZSI010000053.1"/>
</dbReference>
<feature type="transmembrane region" description="Helical" evidence="7">
    <location>
        <begin position="90"/>
        <end position="114"/>
    </location>
</feature>
<comment type="caution">
    <text evidence="8">The sequence shown here is derived from an EMBL/GenBank/DDBJ whole genome shotgun (WGS) entry which is preliminary data.</text>
</comment>
<dbReference type="InterPro" id="IPR052518">
    <property type="entry name" value="CHR_Transporter"/>
</dbReference>
<evidence type="ECO:0000256" key="4">
    <source>
        <dbReference type="ARBA" id="ARBA00022692"/>
    </source>
</evidence>
<feature type="transmembrane region" description="Helical" evidence="7">
    <location>
        <begin position="120"/>
        <end position="141"/>
    </location>
</feature>
<evidence type="ECO:0000256" key="3">
    <source>
        <dbReference type="ARBA" id="ARBA00022475"/>
    </source>
</evidence>